<dbReference type="PANTHER" id="PTHR46890">
    <property type="entry name" value="NON-LTR RETROLELEMENT REVERSE TRANSCRIPTASE-LIKE PROTEIN-RELATED"/>
    <property type="match status" value="1"/>
</dbReference>
<organism evidence="2 3">
    <name type="scientific">Solanum tuberosum</name>
    <name type="common">Potato</name>
    <dbReference type="NCBI Taxonomy" id="4113"/>
    <lineage>
        <taxon>Eukaryota</taxon>
        <taxon>Viridiplantae</taxon>
        <taxon>Streptophyta</taxon>
        <taxon>Embryophyta</taxon>
        <taxon>Tracheophyta</taxon>
        <taxon>Spermatophyta</taxon>
        <taxon>Magnoliopsida</taxon>
        <taxon>eudicotyledons</taxon>
        <taxon>Gunneridae</taxon>
        <taxon>Pentapetalae</taxon>
        <taxon>asterids</taxon>
        <taxon>lamiids</taxon>
        <taxon>Solanales</taxon>
        <taxon>Solanaceae</taxon>
        <taxon>Solanoideae</taxon>
        <taxon>Solaneae</taxon>
        <taxon>Solanum</taxon>
    </lineage>
</organism>
<dbReference type="Gramene" id="PGSC0003DMT400035774">
    <property type="protein sequence ID" value="PGSC0003DMT400035774"/>
    <property type="gene ID" value="PGSC0003DMG400013768"/>
</dbReference>
<reference evidence="2" key="2">
    <citation type="submission" date="2015-06" db="UniProtKB">
        <authorList>
            <consortium name="EnsemblPlants"/>
        </authorList>
    </citation>
    <scope>IDENTIFICATION</scope>
    <source>
        <strain evidence="2">DM1-3 516 R44</strain>
    </source>
</reference>
<dbReference type="PANTHER" id="PTHR46890:SF28">
    <property type="entry name" value="REVERSE TRANSCRIPTASE DOMAIN-CONTAINING PROTEIN"/>
    <property type="match status" value="1"/>
</dbReference>
<name>M1B2T9_SOLTU</name>
<proteinExistence type="predicted"/>
<evidence type="ECO:0000313" key="2">
    <source>
        <dbReference type="EnsemblPlants" id="PGSC0003DMT400035774"/>
    </source>
</evidence>
<dbReference type="PaxDb" id="4113-PGSC0003DMT400035774"/>
<dbReference type="Pfam" id="PF00078">
    <property type="entry name" value="RVT_1"/>
    <property type="match status" value="1"/>
</dbReference>
<accession>M1B2T9</accession>
<feature type="domain" description="Reverse transcriptase" evidence="1">
    <location>
        <begin position="104"/>
        <end position="384"/>
    </location>
</feature>
<dbReference type="HOGENOM" id="CLU_000680_33_5_1"/>
<dbReference type="SUPFAM" id="SSF56672">
    <property type="entry name" value="DNA/RNA polymerases"/>
    <property type="match status" value="1"/>
</dbReference>
<dbReference type="eggNOG" id="KOG1075">
    <property type="taxonomic scope" value="Eukaryota"/>
</dbReference>
<sequence length="486" mass="55386">MVKNHRNKWVQGDDKIAKAAVHHFKNLFNTSHTFNDFDILNYINPCIADDDNNKLVAVPDLEEIKDAVFNMSASSAPGPDGYSGIFFHKCWDIIQYDIMEYVQDFFRGKNLSKFYSHTCLILIPKTESPSNFSELRPISLSNFTCKIISKILSNRLNPLLERLISENQSGFIKGRLIHENVLLTQEIVHGIKQYNKGGNVIMKLDMAKAYDKMSWYFLMSVMKQFGFSGIWLDMIWRIIANMWYSILINGNRVGFFSSSHGLKQGDPLSPSLFIIGSELLSRMLNSLNSYEHFTPFSMNLNGPVINHLAYADDIVIFSGGNNKSIKLIKHQIRRYEKASGQQVNDAKSFFITAPKTASNRINRLRRVTDYMDNTFPFTYLGCPIYNGKKNLSYFDGMLAKNVKRLNGWQCNMLSHGGKVILIKHVLQSVPIYTLSAITPPNGTINLIEKHFANFLWGSSDGKNKYHWSKWENLCIPKDEGGLALGV</sequence>
<dbReference type="CDD" id="cd01650">
    <property type="entry name" value="RT_nLTR_like"/>
    <property type="match status" value="1"/>
</dbReference>
<dbReference type="OMA" id="IQHITHA"/>
<dbReference type="InterPro" id="IPR043502">
    <property type="entry name" value="DNA/RNA_pol_sf"/>
</dbReference>
<evidence type="ECO:0000313" key="3">
    <source>
        <dbReference type="Proteomes" id="UP000011115"/>
    </source>
</evidence>
<dbReference type="EnsemblPlants" id="PGSC0003DMT400035774">
    <property type="protein sequence ID" value="PGSC0003DMT400035774"/>
    <property type="gene ID" value="PGSC0003DMG400013768"/>
</dbReference>
<dbReference type="AlphaFoldDB" id="M1B2T9"/>
<evidence type="ECO:0000259" key="1">
    <source>
        <dbReference type="PROSITE" id="PS50878"/>
    </source>
</evidence>
<dbReference type="Proteomes" id="UP000011115">
    <property type="component" value="Unassembled WGS sequence"/>
</dbReference>
<dbReference type="InterPro" id="IPR052343">
    <property type="entry name" value="Retrotransposon-Effector_Assoc"/>
</dbReference>
<dbReference type="STRING" id="4113.M1B2T9"/>
<protein>
    <submittedName>
        <fullName evidence="2">Non-LTR retroelement reverse transcriptase</fullName>
    </submittedName>
</protein>
<dbReference type="PROSITE" id="PS50878">
    <property type="entry name" value="RT_POL"/>
    <property type="match status" value="1"/>
</dbReference>
<dbReference type="InParanoid" id="M1B2T9"/>
<reference evidence="3" key="1">
    <citation type="journal article" date="2011" name="Nature">
        <title>Genome sequence and analysis of the tuber crop potato.</title>
        <authorList>
            <consortium name="The Potato Genome Sequencing Consortium"/>
        </authorList>
    </citation>
    <scope>NUCLEOTIDE SEQUENCE [LARGE SCALE GENOMIC DNA]</scope>
    <source>
        <strain evidence="3">cv. DM1-3 516 R44</strain>
    </source>
</reference>
<dbReference type="InterPro" id="IPR000477">
    <property type="entry name" value="RT_dom"/>
</dbReference>
<keyword evidence="3" id="KW-1185">Reference proteome</keyword>